<feature type="compositionally biased region" description="Gly residues" evidence="1">
    <location>
        <begin position="16"/>
        <end position="30"/>
    </location>
</feature>
<evidence type="ECO:0000256" key="1">
    <source>
        <dbReference type="SAM" id="MobiDB-lite"/>
    </source>
</evidence>
<feature type="region of interest" description="Disordered" evidence="1">
    <location>
        <begin position="362"/>
        <end position="404"/>
    </location>
</feature>
<gene>
    <name evidence="2" type="ORF">E6O75_ATG10719</name>
</gene>
<feature type="region of interest" description="Disordered" evidence="1">
    <location>
        <begin position="1"/>
        <end position="332"/>
    </location>
</feature>
<dbReference type="STRING" id="86259.A0A4Z1P2J8"/>
<feature type="compositionally biased region" description="Pro residues" evidence="1">
    <location>
        <begin position="179"/>
        <end position="188"/>
    </location>
</feature>
<evidence type="ECO:0000313" key="2">
    <source>
        <dbReference type="EMBL" id="TID18074.1"/>
    </source>
</evidence>
<dbReference type="EMBL" id="SNSC02000015">
    <property type="protein sequence ID" value="TID18074.1"/>
    <property type="molecule type" value="Genomic_DNA"/>
</dbReference>
<reference evidence="2 3" key="1">
    <citation type="submission" date="2019-04" db="EMBL/GenBank/DDBJ databases">
        <title>High contiguity whole genome sequence and gene annotation resource for two Venturia nashicola isolates.</title>
        <authorList>
            <person name="Prokchorchik M."/>
            <person name="Won K."/>
            <person name="Lee Y."/>
            <person name="Choi E.D."/>
            <person name="Segonzac C."/>
            <person name="Sohn K.H."/>
        </authorList>
    </citation>
    <scope>NUCLEOTIDE SEQUENCE [LARGE SCALE GENOMIC DNA]</scope>
    <source>
        <strain evidence="2 3">PRI2</strain>
    </source>
</reference>
<organism evidence="2 3">
    <name type="scientific">Venturia nashicola</name>
    <dbReference type="NCBI Taxonomy" id="86259"/>
    <lineage>
        <taxon>Eukaryota</taxon>
        <taxon>Fungi</taxon>
        <taxon>Dikarya</taxon>
        <taxon>Ascomycota</taxon>
        <taxon>Pezizomycotina</taxon>
        <taxon>Dothideomycetes</taxon>
        <taxon>Pleosporomycetidae</taxon>
        <taxon>Venturiales</taxon>
        <taxon>Venturiaceae</taxon>
        <taxon>Venturia</taxon>
    </lineage>
</organism>
<dbReference type="AlphaFoldDB" id="A0A4Z1P2J8"/>
<accession>A0A4Z1P2J8</accession>
<keyword evidence="3" id="KW-1185">Reference proteome</keyword>
<sequence length="404" mass="41447">MSSLSGLHLRDKAKAGVGGLKGGSSGGGGGLREKATGWMGKGGSSGSSAEGHQSTPLSALKDPNSFAPPPRRTTGPYTPAVTRPETGGLGAPLPKSQIELDRQHQREREEEARQIEAPPVPSGPYRADTTGLSTAHLPKPPAFRPGERTGSPATAANGRPKPALPPRLPPRNPSGSSIPPSPPPPYSDRPPVTDPSRGVLNQGALSRLGQAGVSVPGFGISGRAPPLPQPSRTTATPPLPARTNTASPHVREGSEGFAPPPAMSAAGNGPQLGELRSRFVKMNTASPPSVAGGGSTWAQKQAALKTASEFKKDPSSVSISDARHAASTANNFRERHGEQAAAGYTAANNMNQKYGIMNKVKSYSSDGSASQPVGLKKAPPPRPAKKSDVQAGPPPVPLSSKPRP</sequence>
<protein>
    <submittedName>
        <fullName evidence="2">Uncharacterized protein</fullName>
    </submittedName>
</protein>
<evidence type="ECO:0000313" key="3">
    <source>
        <dbReference type="Proteomes" id="UP000298493"/>
    </source>
</evidence>
<proteinExistence type="predicted"/>
<name>A0A4Z1P2J8_9PEZI</name>
<feature type="compositionally biased region" description="Low complexity" evidence="1">
    <location>
        <begin position="233"/>
        <end position="246"/>
    </location>
</feature>
<dbReference type="Proteomes" id="UP000298493">
    <property type="component" value="Unassembled WGS sequence"/>
</dbReference>
<feature type="compositionally biased region" description="Pro residues" evidence="1">
    <location>
        <begin position="162"/>
        <end position="172"/>
    </location>
</feature>
<comment type="caution">
    <text evidence="2">The sequence shown here is derived from an EMBL/GenBank/DDBJ whole genome shotgun (WGS) entry which is preliminary data.</text>
</comment>
<feature type="compositionally biased region" description="Basic and acidic residues" evidence="1">
    <location>
        <begin position="98"/>
        <end position="114"/>
    </location>
</feature>
<feature type="compositionally biased region" description="Polar residues" evidence="1">
    <location>
        <begin position="362"/>
        <end position="371"/>
    </location>
</feature>